<dbReference type="RefSeq" id="WP_015202909.1">
    <property type="nucleotide sequence ID" value="NC_019753.1"/>
</dbReference>
<dbReference type="SUPFAM" id="SSF51261">
    <property type="entry name" value="Duplicated hybrid motif"/>
    <property type="match status" value="1"/>
</dbReference>
<keyword evidence="4" id="KW-1185">Reference proteome</keyword>
<dbReference type="KEGG" id="cep:Cri9333_1910"/>
<dbReference type="InterPro" id="IPR050570">
    <property type="entry name" value="Cell_wall_metabolism_enzyme"/>
</dbReference>
<gene>
    <name evidence="3" type="ORF">Cri9333_1910</name>
</gene>
<dbReference type="GO" id="GO:0004222">
    <property type="term" value="F:metalloendopeptidase activity"/>
    <property type="evidence" value="ECO:0007669"/>
    <property type="project" value="TreeGrafter"/>
</dbReference>
<dbReference type="Pfam" id="PF01551">
    <property type="entry name" value="Peptidase_M23"/>
    <property type="match status" value="1"/>
</dbReference>
<dbReference type="InterPro" id="IPR011055">
    <property type="entry name" value="Dup_hybrid_motif"/>
</dbReference>
<dbReference type="PANTHER" id="PTHR21666">
    <property type="entry name" value="PEPTIDASE-RELATED"/>
    <property type="match status" value="1"/>
</dbReference>
<organism evidence="3 4">
    <name type="scientific">Crinalium epipsammum PCC 9333</name>
    <dbReference type="NCBI Taxonomy" id="1173022"/>
    <lineage>
        <taxon>Bacteria</taxon>
        <taxon>Bacillati</taxon>
        <taxon>Cyanobacteriota</taxon>
        <taxon>Cyanophyceae</taxon>
        <taxon>Gomontiellales</taxon>
        <taxon>Gomontiellaceae</taxon>
        <taxon>Crinalium</taxon>
    </lineage>
</organism>
<evidence type="ECO:0000313" key="4">
    <source>
        <dbReference type="Proteomes" id="UP000010472"/>
    </source>
</evidence>
<dbReference type="OrthoDB" id="507840at2"/>
<dbReference type="EMBL" id="CP003620">
    <property type="protein sequence ID" value="AFZ12792.1"/>
    <property type="molecule type" value="Genomic_DNA"/>
</dbReference>
<protein>
    <submittedName>
        <fullName evidence="3">Peptidase M23</fullName>
    </submittedName>
</protein>
<feature type="domain" description="M23ase beta-sheet core" evidence="2">
    <location>
        <begin position="144"/>
        <end position="232"/>
    </location>
</feature>
<evidence type="ECO:0000259" key="2">
    <source>
        <dbReference type="Pfam" id="PF01551"/>
    </source>
</evidence>
<accession>K9VZ67</accession>
<dbReference type="Proteomes" id="UP000010472">
    <property type="component" value="Chromosome"/>
</dbReference>
<evidence type="ECO:0000313" key="3">
    <source>
        <dbReference type="EMBL" id="AFZ12792.1"/>
    </source>
</evidence>
<dbReference type="HOGENOM" id="CLU_1084691_0_0_3"/>
<name>K9VZ67_9CYAN</name>
<dbReference type="AlphaFoldDB" id="K9VZ67"/>
<dbReference type="PANTHER" id="PTHR21666:SF270">
    <property type="entry name" value="MUREIN HYDROLASE ACTIVATOR ENVC"/>
    <property type="match status" value="1"/>
</dbReference>
<dbReference type="InterPro" id="IPR016047">
    <property type="entry name" value="M23ase_b-sheet_dom"/>
</dbReference>
<proteinExistence type="predicted"/>
<feature type="region of interest" description="Disordered" evidence="1">
    <location>
        <begin position="48"/>
        <end position="70"/>
    </location>
</feature>
<dbReference type="Gene3D" id="2.70.70.10">
    <property type="entry name" value="Glucose Permease (Domain IIA)"/>
    <property type="match status" value="1"/>
</dbReference>
<sequence length="256" mass="27203">MATELKRFLMKFPSLVLVASLILTLMPWKANGQEITVETKSFEEVTSTVGSDSQAFPQSTPSNNIKFDSANKNAQKKQTGAYLGTDVFPNSGYISIPVPPPVSQSAYIQLPVPPADSQVIPLSAKFIWPASGKLTSGYGRRWGRMHKGIDIAGPIGTPIVAAATGVVTKAGWVAGGYGNLVEIQHFDGSVTRYGHNSKVLVMVGQSIEQGQMIAEMGSSGRSTGPHCHFETLLPGMGAINPMINLASRSTISQVGQ</sequence>
<reference evidence="3 4" key="1">
    <citation type="submission" date="2012-06" db="EMBL/GenBank/DDBJ databases">
        <title>Finished chromosome of genome of Crinalium epipsammum PCC 9333.</title>
        <authorList>
            <consortium name="US DOE Joint Genome Institute"/>
            <person name="Gugger M."/>
            <person name="Coursin T."/>
            <person name="Rippka R."/>
            <person name="Tandeau De Marsac N."/>
            <person name="Huntemann M."/>
            <person name="Wei C.-L."/>
            <person name="Han J."/>
            <person name="Detter J.C."/>
            <person name="Han C."/>
            <person name="Tapia R."/>
            <person name="Davenport K."/>
            <person name="Daligault H."/>
            <person name="Erkkila T."/>
            <person name="Gu W."/>
            <person name="Munk A.C.C."/>
            <person name="Teshima H."/>
            <person name="Xu Y."/>
            <person name="Chain P."/>
            <person name="Chen A."/>
            <person name="Krypides N."/>
            <person name="Mavromatis K."/>
            <person name="Markowitz V."/>
            <person name="Szeto E."/>
            <person name="Ivanova N."/>
            <person name="Mikhailova N."/>
            <person name="Ovchinnikova G."/>
            <person name="Pagani I."/>
            <person name="Pati A."/>
            <person name="Goodwin L."/>
            <person name="Peters L."/>
            <person name="Pitluck S."/>
            <person name="Woyke T."/>
            <person name="Kerfeld C."/>
        </authorList>
    </citation>
    <scope>NUCLEOTIDE SEQUENCE [LARGE SCALE GENOMIC DNA]</scope>
    <source>
        <strain evidence="3 4">PCC 9333</strain>
    </source>
</reference>
<dbReference type="STRING" id="1173022.Cri9333_1910"/>
<dbReference type="eggNOG" id="COG0739">
    <property type="taxonomic scope" value="Bacteria"/>
</dbReference>
<evidence type="ECO:0000256" key="1">
    <source>
        <dbReference type="SAM" id="MobiDB-lite"/>
    </source>
</evidence>
<dbReference type="CDD" id="cd12797">
    <property type="entry name" value="M23_peptidase"/>
    <property type="match status" value="1"/>
</dbReference>
<dbReference type="PATRIC" id="fig|1173022.3.peg.2061"/>